<evidence type="ECO:0000313" key="2">
    <source>
        <dbReference type="Proteomes" id="UP001434883"/>
    </source>
</evidence>
<gene>
    <name evidence="1" type="ORF">XENOCAPTIV_002956</name>
</gene>
<accession>A0ABV0QQR3</accession>
<reference evidence="1 2" key="1">
    <citation type="submission" date="2021-06" db="EMBL/GenBank/DDBJ databases">
        <authorList>
            <person name="Palmer J.M."/>
        </authorList>
    </citation>
    <scope>NUCLEOTIDE SEQUENCE [LARGE SCALE GENOMIC DNA]</scope>
    <source>
        <strain evidence="1 2">XC_2019</strain>
        <tissue evidence="1">Muscle</tissue>
    </source>
</reference>
<protein>
    <submittedName>
        <fullName evidence="1">Uncharacterized protein</fullName>
    </submittedName>
</protein>
<evidence type="ECO:0000313" key="1">
    <source>
        <dbReference type="EMBL" id="MEQ2197766.1"/>
    </source>
</evidence>
<organism evidence="1 2">
    <name type="scientific">Xenoophorus captivus</name>
    <dbReference type="NCBI Taxonomy" id="1517983"/>
    <lineage>
        <taxon>Eukaryota</taxon>
        <taxon>Metazoa</taxon>
        <taxon>Chordata</taxon>
        <taxon>Craniata</taxon>
        <taxon>Vertebrata</taxon>
        <taxon>Euteleostomi</taxon>
        <taxon>Actinopterygii</taxon>
        <taxon>Neopterygii</taxon>
        <taxon>Teleostei</taxon>
        <taxon>Neoteleostei</taxon>
        <taxon>Acanthomorphata</taxon>
        <taxon>Ovalentaria</taxon>
        <taxon>Atherinomorphae</taxon>
        <taxon>Cyprinodontiformes</taxon>
        <taxon>Goodeidae</taxon>
        <taxon>Xenoophorus</taxon>
    </lineage>
</organism>
<dbReference type="EMBL" id="JAHRIN010018109">
    <property type="protein sequence ID" value="MEQ2197766.1"/>
    <property type="molecule type" value="Genomic_DNA"/>
</dbReference>
<dbReference type="Proteomes" id="UP001434883">
    <property type="component" value="Unassembled WGS sequence"/>
</dbReference>
<comment type="caution">
    <text evidence="1">The sequence shown here is derived from an EMBL/GenBank/DDBJ whole genome shotgun (WGS) entry which is preliminary data.</text>
</comment>
<name>A0ABV0QQR3_9TELE</name>
<sequence length="100" mass="11234">MLGGKKIVFQTSLKFSTMSFQMPCDYLHRAATLLKAEQGPISNQLSERGAEQPVQLYKMDFVWPNLADKNAMTVYCASRAAEICSVWEESDICDSMMDNA</sequence>
<proteinExistence type="predicted"/>
<keyword evidence="2" id="KW-1185">Reference proteome</keyword>